<dbReference type="Pfam" id="PF21111">
    <property type="entry name" value="CDI_toxin_EC869_like"/>
    <property type="match status" value="1"/>
</dbReference>
<evidence type="ECO:0000313" key="2">
    <source>
        <dbReference type="EMBL" id="MBP4140040.1"/>
    </source>
</evidence>
<accession>A0A940XAM5</accession>
<dbReference type="Gene3D" id="3.40.1350.110">
    <property type="match status" value="1"/>
</dbReference>
<dbReference type="AlphaFoldDB" id="A0A940XAM5"/>
<reference evidence="2 3" key="1">
    <citation type="submission" date="2021-03" db="EMBL/GenBank/DDBJ databases">
        <title>Flavobacterium Flabelliformis Sp. Nov. And Flavobacterium Geliluteum Sp. Nov., Two Novel Multidrug Resistant Psychrophilic Species Isolated From Antarctica.</title>
        <authorList>
            <person name="Kralova S."/>
            <person name="Busse H.J."/>
            <person name="Bezdicek M."/>
            <person name="Nykrynova M."/>
            <person name="Kroupova E."/>
            <person name="Krsek D."/>
            <person name="Sedlacek I."/>
        </authorList>
    </citation>
    <scope>NUCLEOTIDE SEQUENCE [LARGE SCALE GENOMIC DNA]</scope>
    <source>
        <strain evidence="2 3">P7388</strain>
    </source>
</reference>
<name>A0A940XAM5_9FLAO</name>
<keyword evidence="3" id="KW-1185">Reference proteome</keyword>
<proteinExistence type="predicted"/>
<dbReference type="InterPro" id="IPR033799">
    <property type="entry name" value="CdiA_EC869-like"/>
</dbReference>
<dbReference type="GO" id="GO:0004530">
    <property type="term" value="F:deoxyribonuclease I activity"/>
    <property type="evidence" value="ECO:0007669"/>
    <property type="project" value="InterPro"/>
</dbReference>
<sequence length="263" mass="28840">MTEKHPNYSSYVYCANNPVNLIDPDGRDWFVNDQGFYLWSNNSSVSGFSYAGNVLPPSVSRYQILEQKNGRLFHKNTDDWLNRNINSYLGTNLNEKLPYDRAQESFNDELLTTAVGVGIGKLGGLAFKALSRAGGSLWNVEGGWLARGFVYEEMLGGNLAKGYPVIDKFVKGVATSIKTLDLRTKGYQNSSKVLSVLKKYIKKLEAFEGVNRGGINTTGGKITEKVLEVGVPKGASAAQVEAIQAAVKYGEEVGIKVNVRIVK</sequence>
<evidence type="ECO:0000313" key="3">
    <source>
        <dbReference type="Proteomes" id="UP000675047"/>
    </source>
</evidence>
<comment type="caution">
    <text evidence="2">The sequence shown here is derived from an EMBL/GenBank/DDBJ whole genome shotgun (WGS) entry which is preliminary data.</text>
</comment>
<feature type="domain" description="CdiA toxin EC869-like" evidence="1">
    <location>
        <begin position="158"/>
        <end position="259"/>
    </location>
</feature>
<organism evidence="2 3">
    <name type="scientific">Flavobacterium geliluteum</name>
    <dbReference type="NCBI Taxonomy" id="2816120"/>
    <lineage>
        <taxon>Bacteria</taxon>
        <taxon>Pseudomonadati</taxon>
        <taxon>Bacteroidota</taxon>
        <taxon>Flavobacteriia</taxon>
        <taxon>Flavobacteriales</taxon>
        <taxon>Flavobacteriaceae</taxon>
        <taxon>Flavobacterium</taxon>
    </lineage>
</organism>
<protein>
    <recommendedName>
        <fullName evidence="1">CdiA toxin EC869-like domain-containing protein</fullName>
    </recommendedName>
</protein>
<evidence type="ECO:0000259" key="1">
    <source>
        <dbReference type="Pfam" id="PF21111"/>
    </source>
</evidence>
<dbReference type="RefSeq" id="WP_210668334.1">
    <property type="nucleotide sequence ID" value="NZ_JAGFBV010000046.1"/>
</dbReference>
<dbReference type="Proteomes" id="UP000675047">
    <property type="component" value="Unassembled WGS sequence"/>
</dbReference>
<gene>
    <name evidence="2" type="ORF">J3495_18365</name>
</gene>
<dbReference type="EMBL" id="JAGFBV010000046">
    <property type="protein sequence ID" value="MBP4140040.1"/>
    <property type="molecule type" value="Genomic_DNA"/>
</dbReference>